<feature type="signal peptide" evidence="2">
    <location>
        <begin position="1"/>
        <end position="25"/>
    </location>
</feature>
<feature type="compositionally biased region" description="Polar residues" evidence="1">
    <location>
        <begin position="134"/>
        <end position="146"/>
    </location>
</feature>
<feature type="compositionally biased region" description="Basic and acidic residues" evidence="1">
    <location>
        <begin position="147"/>
        <end position="161"/>
    </location>
</feature>
<gene>
    <name evidence="4" type="ORF">SAMN05421807_11458</name>
</gene>
<feature type="region of interest" description="Disordered" evidence="1">
    <location>
        <begin position="87"/>
        <end position="164"/>
    </location>
</feature>
<evidence type="ECO:0000256" key="2">
    <source>
        <dbReference type="SAM" id="SignalP"/>
    </source>
</evidence>
<evidence type="ECO:0000313" key="5">
    <source>
        <dbReference type="Proteomes" id="UP000184079"/>
    </source>
</evidence>
<dbReference type="Pfam" id="PF00188">
    <property type="entry name" value="CAP"/>
    <property type="match status" value="1"/>
</dbReference>
<dbReference type="SUPFAM" id="SSF55797">
    <property type="entry name" value="PR-1-like"/>
    <property type="match status" value="1"/>
</dbReference>
<evidence type="ECO:0000313" key="4">
    <source>
        <dbReference type="EMBL" id="SHH80677.1"/>
    </source>
</evidence>
<dbReference type="PANTHER" id="PTHR31157">
    <property type="entry name" value="SCP DOMAIN-CONTAINING PROTEIN"/>
    <property type="match status" value="1"/>
</dbReference>
<keyword evidence="5" id="KW-1185">Reference proteome</keyword>
<dbReference type="Proteomes" id="UP000184079">
    <property type="component" value="Unassembled WGS sequence"/>
</dbReference>
<dbReference type="EMBL" id="FQXD01000014">
    <property type="protein sequence ID" value="SHH80677.1"/>
    <property type="molecule type" value="Genomic_DNA"/>
</dbReference>
<protein>
    <submittedName>
        <fullName evidence="4">Uncharacterized protein, YkwD family</fullName>
    </submittedName>
</protein>
<evidence type="ECO:0000256" key="1">
    <source>
        <dbReference type="SAM" id="MobiDB-lite"/>
    </source>
</evidence>
<dbReference type="InterPro" id="IPR014044">
    <property type="entry name" value="CAP_dom"/>
</dbReference>
<dbReference type="InterPro" id="IPR014258">
    <property type="entry name" value="CAP_domain_YkwD-like"/>
</dbReference>
<sequence length="286" mass="32180">MFKKVAVTVAISSALLFGGALSASADTMSKDNSQCQYKVYYSINGNWQSISENNINQLLQKYMSNMQRYGKKIDWNNVHIEKQEANKENANQAADKQDKKEANQSTPEQPKQVEQKPKEQTPAEQPAEKPAQQKPVQQEKPSNQQAQEKEQQEPSQADKSELSQFEQEVVDLTNQERAKQGLPALKIDTELSKVARAKSKDMAASGYFAHNSPTYGSPFDMMKQFGVSYSTAGENIAKGQRSPQEVVNAWMNSQGHRENIMNAKFTHIGVGYVEQGNHWTQQFIDK</sequence>
<feature type="compositionally biased region" description="Basic and acidic residues" evidence="1">
    <location>
        <begin position="111"/>
        <end position="121"/>
    </location>
</feature>
<name>A0A1M5VZN8_9BACI</name>
<reference evidence="5" key="1">
    <citation type="submission" date="2016-11" db="EMBL/GenBank/DDBJ databases">
        <authorList>
            <person name="Varghese N."/>
            <person name="Submissions S."/>
        </authorList>
    </citation>
    <scope>NUCLEOTIDE SEQUENCE [LARGE SCALE GENOMIC DNA]</scope>
    <source>
        <strain evidence="5">CGMCC 1.6496</strain>
    </source>
</reference>
<feature type="domain" description="SCP" evidence="3">
    <location>
        <begin position="170"/>
        <end position="283"/>
    </location>
</feature>
<dbReference type="OrthoDB" id="9783944at2"/>
<accession>A0A1M5VZN8</accession>
<dbReference type="NCBIfam" id="TIGR02909">
    <property type="entry name" value="spore_YkwD"/>
    <property type="match status" value="1"/>
</dbReference>
<organism evidence="4 5">
    <name type="scientific">Virgibacillus chiguensis</name>
    <dbReference type="NCBI Taxonomy" id="411959"/>
    <lineage>
        <taxon>Bacteria</taxon>
        <taxon>Bacillati</taxon>
        <taxon>Bacillota</taxon>
        <taxon>Bacilli</taxon>
        <taxon>Bacillales</taxon>
        <taxon>Bacillaceae</taxon>
        <taxon>Virgibacillus</taxon>
    </lineage>
</organism>
<keyword evidence="2" id="KW-0732">Signal</keyword>
<dbReference type="Gene3D" id="3.40.33.10">
    <property type="entry name" value="CAP"/>
    <property type="match status" value="1"/>
</dbReference>
<evidence type="ECO:0000259" key="3">
    <source>
        <dbReference type="Pfam" id="PF00188"/>
    </source>
</evidence>
<dbReference type="CDD" id="cd05379">
    <property type="entry name" value="CAP_bacterial"/>
    <property type="match status" value="1"/>
</dbReference>
<dbReference type="AlphaFoldDB" id="A0A1M5VZN8"/>
<feature type="chain" id="PRO_5012296630" evidence="2">
    <location>
        <begin position="26"/>
        <end position="286"/>
    </location>
</feature>
<dbReference type="PANTHER" id="PTHR31157:SF1">
    <property type="entry name" value="SCP DOMAIN-CONTAINING PROTEIN"/>
    <property type="match status" value="1"/>
</dbReference>
<proteinExistence type="predicted"/>
<dbReference type="InterPro" id="IPR035940">
    <property type="entry name" value="CAP_sf"/>
</dbReference>
<dbReference type="RefSeq" id="WP_073011246.1">
    <property type="nucleotide sequence ID" value="NZ_FQXD01000014.1"/>
</dbReference>